<dbReference type="EMBL" id="CAJNON010000031">
    <property type="protein sequence ID" value="CAF0826977.1"/>
    <property type="molecule type" value="Genomic_DNA"/>
</dbReference>
<gene>
    <name evidence="2" type="ORF">VCS650_LOCUS5390</name>
</gene>
<evidence type="ECO:0000313" key="2">
    <source>
        <dbReference type="EMBL" id="CAF0826977.1"/>
    </source>
</evidence>
<protein>
    <recommendedName>
        <fullName evidence="1">UBC core domain-containing protein</fullName>
    </recommendedName>
</protein>
<feature type="domain" description="UBC core" evidence="1">
    <location>
        <begin position="2"/>
        <end position="154"/>
    </location>
</feature>
<reference evidence="2" key="1">
    <citation type="submission" date="2021-02" db="EMBL/GenBank/DDBJ databases">
        <authorList>
            <person name="Nowell W R."/>
        </authorList>
    </citation>
    <scope>NUCLEOTIDE SEQUENCE</scope>
</reference>
<dbReference type="Proteomes" id="UP000663891">
    <property type="component" value="Unassembled WGS sequence"/>
</dbReference>
<dbReference type="PANTHER" id="PTHR24067">
    <property type="entry name" value="UBIQUITIN-CONJUGATING ENZYME E2"/>
    <property type="match status" value="1"/>
</dbReference>
<comment type="caution">
    <text evidence="2">The sequence shown here is derived from an EMBL/GenBank/DDBJ whole genome shotgun (WGS) entry which is preliminary data.</text>
</comment>
<dbReference type="InterPro" id="IPR000608">
    <property type="entry name" value="UBC"/>
</dbReference>
<dbReference type="InterPro" id="IPR050113">
    <property type="entry name" value="Ub_conjugating_enzyme"/>
</dbReference>
<dbReference type="SMART" id="SM00212">
    <property type="entry name" value="UBCc"/>
    <property type="match status" value="1"/>
</dbReference>
<dbReference type="InterPro" id="IPR016135">
    <property type="entry name" value="UBQ-conjugating_enzyme/RWD"/>
</dbReference>
<accession>A0A813UR77</accession>
<name>A0A813UR77_9BILA</name>
<dbReference type="PROSITE" id="PS50127">
    <property type="entry name" value="UBC_2"/>
    <property type="match status" value="1"/>
</dbReference>
<dbReference type="AlphaFoldDB" id="A0A813UR77"/>
<dbReference type="SUPFAM" id="SSF54495">
    <property type="entry name" value="UBC-like"/>
    <property type="match status" value="1"/>
</dbReference>
<dbReference type="OrthoDB" id="1158011at2759"/>
<organism evidence="2 3">
    <name type="scientific">Adineta steineri</name>
    <dbReference type="NCBI Taxonomy" id="433720"/>
    <lineage>
        <taxon>Eukaryota</taxon>
        <taxon>Metazoa</taxon>
        <taxon>Spiralia</taxon>
        <taxon>Gnathifera</taxon>
        <taxon>Rotifera</taxon>
        <taxon>Eurotatoria</taxon>
        <taxon>Bdelloidea</taxon>
        <taxon>Adinetida</taxon>
        <taxon>Adinetidae</taxon>
        <taxon>Adineta</taxon>
    </lineage>
</organism>
<sequence length="154" mass="17709">MTLIRRLTHNYIEIQKSPPPLCYAEPKDPSKDMIHWIGWIEGAEETPYTGGKFHLSIDFPSDFPFKPPRIKFLTPIYHPNIKEFIQIISDKLDENSIGIMTKSFRNTRFDVDELRGSLPLPTTILQNMLLTQPNSTDKQKIIEKENIKGVIAGT</sequence>
<evidence type="ECO:0000313" key="3">
    <source>
        <dbReference type="Proteomes" id="UP000663891"/>
    </source>
</evidence>
<dbReference type="Pfam" id="PF00179">
    <property type="entry name" value="UQ_con"/>
    <property type="match status" value="1"/>
</dbReference>
<dbReference type="Gene3D" id="3.10.110.10">
    <property type="entry name" value="Ubiquitin Conjugating Enzyme"/>
    <property type="match status" value="1"/>
</dbReference>
<proteinExistence type="predicted"/>
<evidence type="ECO:0000259" key="1">
    <source>
        <dbReference type="PROSITE" id="PS50127"/>
    </source>
</evidence>